<dbReference type="Pfam" id="PF01850">
    <property type="entry name" value="PIN"/>
    <property type="match status" value="1"/>
</dbReference>
<accession>A0ABU3JS66</accession>
<keyword evidence="1 6" id="KW-1277">Toxin-antitoxin system</keyword>
<evidence type="ECO:0000256" key="6">
    <source>
        <dbReference type="HAMAP-Rule" id="MF_00265"/>
    </source>
</evidence>
<comment type="similarity">
    <text evidence="6">Belongs to the PINc/VapC protein family.</text>
</comment>
<evidence type="ECO:0000256" key="1">
    <source>
        <dbReference type="ARBA" id="ARBA00022649"/>
    </source>
</evidence>
<gene>
    <name evidence="6" type="primary">vapC</name>
    <name evidence="8" type="ORF">QNO04_15030</name>
</gene>
<dbReference type="InterPro" id="IPR029060">
    <property type="entry name" value="PIN-like_dom_sf"/>
</dbReference>
<feature type="domain" description="PIN" evidence="7">
    <location>
        <begin position="9"/>
        <end position="132"/>
    </location>
</feature>
<keyword evidence="5 6" id="KW-0460">Magnesium</keyword>
<evidence type="ECO:0000256" key="4">
    <source>
        <dbReference type="ARBA" id="ARBA00022801"/>
    </source>
</evidence>
<dbReference type="Gene3D" id="3.40.50.1010">
    <property type="entry name" value="5'-nuclease"/>
    <property type="match status" value="1"/>
</dbReference>
<keyword evidence="6" id="KW-0800">Toxin</keyword>
<comment type="caution">
    <text evidence="8">The sequence shown here is derived from an EMBL/GenBank/DDBJ whole genome shotgun (WGS) entry which is preliminary data.</text>
</comment>
<comment type="function">
    <text evidence="6">Toxic component of a toxin-antitoxin (TA) system. An RNase.</text>
</comment>
<keyword evidence="3 6" id="KW-0479">Metal-binding</keyword>
<evidence type="ECO:0000256" key="2">
    <source>
        <dbReference type="ARBA" id="ARBA00022722"/>
    </source>
</evidence>
<evidence type="ECO:0000313" key="8">
    <source>
        <dbReference type="EMBL" id="MDT6984774.1"/>
    </source>
</evidence>
<dbReference type="HAMAP" id="MF_00265">
    <property type="entry name" value="VapC_Nob1"/>
    <property type="match status" value="1"/>
</dbReference>
<sequence>MADIPVAIADTNALYRLFIPKDPRHAAHREALARTGHLVVSPMVLTELDYLLTSRIGARAAMNALDFVAGQTEARRFEIPDTAPHLRAAMAVMRGYADTDGGAGVGLADAMNVALAAAFRTTSLFTTDSHFRMMRPLTGEPAFRLLPDDH</sequence>
<protein>
    <recommendedName>
        <fullName evidence="6">Ribonuclease VapC</fullName>
        <shortName evidence="6">RNase VapC</shortName>
        <ecNumber evidence="6">3.1.-.-</ecNumber>
    </recommendedName>
    <alternativeName>
        <fullName evidence="6">Toxin VapC</fullName>
    </alternativeName>
</protein>
<name>A0ABU3JS66_9ACTN</name>
<reference evidence="8 9" key="1">
    <citation type="submission" date="2023-05" db="EMBL/GenBank/DDBJ databases">
        <title>Streptomyces fuscus sp. nov., a brown-black pigment producing actinomyces isolated from dry sand of Sea duck farm.</title>
        <authorList>
            <person name="Xie J."/>
            <person name="Shen N."/>
        </authorList>
    </citation>
    <scope>NUCLEOTIDE SEQUENCE [LARGE SCALE GENOMIC DNA]</scope>
    <source>
        <strain evidence="8 9">CGMCC 4.1745</strain>
    </source>
</reference>
<feature type="binding site" evidence="6">
    <location>
        <position position="10"/>
    </location>
    <ligand>
        <name>Mg(2+)</name>
        <dbReference type="ChEBI" id="CHEBI:18420"/>
    </ligand>
</feature>
<dbReference type="Proteomes" id="UP001249760">
    <property type="component" value="Unassembled WGS sequence"/>
</dbReference>
<keyword evidence="4 6" id="KW-0378">Hydrolase</keyword>
<feature type="binding site" evidence="6">
    <location>
        <position position="109"/>
    </location>
    <ligand>
        <name>Mg(2+)</name>
        <dbReference type="ChEBI" id="CHEBI:18420"/>
    </ligand>
</feature>
<dbReference type="InterPro" id="IPR002716">
    <property type="entry name" value="PIN_dom"/>
</dbReference>
<keyword evidence="9" id="KW-1185">Reference proteome</keyword>
<comment type="cofactor">
    <cofactor evidence="6">
        <name>Mg(2+)</name>
        <dbReference type="ChEBI" id="CHEBI:18420"/>
    </cofactor>
</comment>
<dbReference type="EMBL" id="JASKMA010000009">
    <property type="protein sequence ID" value="MDT6984774.1"/>
    <property type="molecule type" value="Genomic_DNA"/>
</dbReference>
<organism evidence="8 9">
    <name type="scientific">Streptomyces lusitanus</name>
    <dbReference type="NCBI Taxonomy" id="68232"/>
    <lineage>
        <taxon>Bacteria</taxon>
        <taxon>Bacillati</taxon>
        <taxon>Actinomycetota</taxon>
        <taxon>Actinomycetes</taxon>
        <taxon>Kitasatosporales</taxon>
        <taxon>Streptomycetaceae</taxon>
        <taxon>Streptomyces</taxon>
    </lineage>
</organism>
<dbReference type="SUPFAM" id="SSF88723">
    <property type="entry name" value="PIN domain-like"/>
    <property type="match status" value="1"/>
</dbReference>
<dbReference type="EC" id="3.1.-.-" evidence="6"/>
<evidence type="ECO:0000256" key="3">
    <source>
        <dbReference type="ARBA" id="ARBA00022723"/>
    </source>
</evidence>
<keyword evidence="2 6" id="KW-0540">Nuclease</keyword>
<dbReference type="InterPro" id="IPR022907">
    <property type="entry name" value="VapC_family"/>
</dbReference>
<proteinExistence type="inferred from homology"/>
<evidence type="ECO:0000259" key="7">
    <source>
        <dbReference type="Pfam" id="PF01850"/>
    </source>
</evidence>
<evidence type="ECO:0000313" key="9">
    <source>
        <dbReference type="Proteomes" id="UP001249760"/>
    </source>
</evidence>
<evidence type="ECO:0000256" key="5">
    <source>
        <dbReference type="ARBA" id="ARBA00022842"/>
    </source>
</evidence>
<dbReference type="RefSeq" id="WP_394305381.1">
    <property type="nucleotide sequence ID" value="NZ_JASKMA010000009.1"/>
</dbReference>